<dbReference type="GO" id="GO:0051596">
    <property type="term" value="P:methylglyoxal catabolic process"/>
    <property type="evidence" value="ECO:0007669"/>
    <property type="project" value="TreeGrafter"/>
</dbReference>
<sequence>MNILLQPGFLQGFGTFPLKGGALRDAIHTAVQAGYRTFDTAQGYESEADTGAALAETGIARDRFCIITKVRPENFSESRFLPSVESSLRALRIDRIDVLLLHWPPAGGDITPSLNLLQKAYEAGLASHIGVSNYTAAMMRQARAVVDVPLVTNQVEFHPLLDQSRLLEAARETGIPLSSYCSLARGEVFKYPLFGEIGGTHGKSAAQVVLRWILQKGLSMNTMSTRPDNIRANLEIMDFTLSADEMARIDALNRTNYRIVDRDRVPCAPVWD</sequence>
<dbReference type="Pfam" id="PF00248">
    <property type="entry name" value="Aldo_ket_red"/>
    <property type="match status" value="1"/>
</dbReference>
<name>A0AAQ0HGA7_PARVE</name>
<gene>
    <name evidence="8" type="ORF">ATH84_102281</name>
</gene>
<evidence type="ECO:0000313" key="8">
    <source>
        <dbReference type="EMBL" id="REG44611.1"/>
    </source>
</evidence>
<dbReference type="Proteomes" id="UP000256794">
    <property type="component" value="Unassembled WGS sequence"/>
</dbReference>
<evidence type="ECO:0000256" key="2">
    <source>
        <dbReference type="ARBA" id="ARBA00022857"/>
    </source>
</evidence>
<dbReference type="GO" id="GO:1990002">
    <property type="term" value="F:methylglyoxal reductase (NADPH) (acetol producing) activity"/>
    <property type="evidence" value="ECO:0007669"/>
    <property type="project" value="TreeGrafter"/>
</dbReference>
<keyword evidence="9" id="KW-1185">Reference proteome</keyword>
<dbReference type="PIRSF" id="PIRSF000097">
    <property type="entry name" value="AKR"/>
    <property type="match status" value="1"/>
</dbReference>
<feature type="site" description="Lowers pKa of active site Tyr" evidence="6">
    <location>
        <position position="69"/>
    </location>
</feature>
<comment type="caution">
    <text evidence="8">The sequence shown here is derived from an EMBL/GenBank/DDBJ whole genome shotgun (WGS) entry which is preliminary data.</text>
</comment>
<dbReference type="PRINTS" id="PR00069">
    <property type="entry name" value="ALDKETRDTASE"/>
</dbReference>
<protein>
    <submittedName>
        <fullName evidence="8">Diketogulonate reductase-like aldo/keto reductase</fullName>
    </submittedName>
</protein>
<dbReference type="SUPFAM" id="SSF51430">
    <property type="entry name" value="NAD(P)-linked oxidoreductase"/>
    <property type="match status" value="1"/>
</dbReference>
<dbReference type="PANTHER" id="PTHR43827">
    <property type="entry name" value="2,5-DIKETO-D-GLUCONIC ACID REDUCTASE"/>
    <property type="match status" value="1"/>
</dbReference>
<feature type="active site" description="Proton donor" evidence="4">
    <location>
        <position position="44"/>
    </location>
</feature>
<feature type="binding site" evidence="5">
    <location>
        <position position="102"/>
    </location>
    <ligand>
        <name>substrate</name>
    </ligand>
</feature>
<evidence type="ECO:0000259" key="7">
    <source>
        <dbReference type="Pfam" id="PF00248"/>
    </source>
</evidence>
<evidence type="ECO:0000256" key="6">
    <source>
        <dbReference type="PIRSR" id="PIRSR000097-3"/>
    </source>
</evidence>
<evidence type="ECO:0000256" key="5">
    <source>
        <dbReference type="PIRSR" id="PIRSR000097-2"/>
    </source>
</evidence>
<comment type="similarity">
    <text evidence="1">Belongs to the aldo/keto reductase family.</text>
</comment>
<dbReference type="EMBL" id="QUMX01000022">
    <property type="protein sequence ID" value="REG44611.1"/>
    <property type="molecule type" value="Genomic_DNA"/>
</dbReference>
<reference evidence="8 9" key="1">
    <citation type="submission" date="2018-08" db="EMBL/GenBank/DDBJ databases">
        <title>Genomic Encyclopedia of Archaeal and Bacterial Type Strains, Phase II (KMG-II): from individual species to whole genera.</title>
        <authorList>
            <person name="Goeker M."/>
        </authorList>
    </citation>
    <scope>NUCLEOTIDE SEQUENCE [LARGE SCALE GENOMIC DNA]</scope>
    <source>
        <strain evidence="8 9">DSM 582</strain>
    </source>
</reference>
<proteinExistence type="inferred from homology"/>
<dbReference type="InterPro" id="IPR023210">
    <property type="entry name" value="NADP_OxRdtase_dom"/>
</dbReference>
<accession>A0AAQ0HGA7</accession>
<organism evidence="8 9">
    <name type="scientific">Paracoccus versutus</name>
    <name type="common">Thiobacillus versutus</name>
    <dbReference type="NCBI Taxonomy" id="34007"/>
    <lineage>
        <taxon>Bacteria</taxon>
        <taxon>Pseudomonadati</taxon>
        <taxon>Pseudomonadota</taxon>
        <taxon>Alphaproteobacteria</taxon>
        <taxon>Rhodobacterales</taxon>
        <taxon>Paracoccaceae</taxon>
        <taxon>Paracoccus</taxon>
    </lineage>
</organism>
<evidence type="ECO:0000256" key="3">
    <source>
        <dbReference type="ARBA" id="ARBA00023002"/>
    </source>
</evidence>
<dbReference type="PANTHER" id="PTHR43827:SF3">
    <property type="entry name" value="NADP-DEPENDENT OXIDOREDUCTASE DOMAIN-CONTAINING PROTEIN"/>
    <property type="match status" value="1"/>
</dbReference>
<dbReference type="AlphaFoldDB" id="A0AAQ0HGA7"/>
<evidence type="ECO:0000256" key="4">
    <source>
        <dbReference type="PIRSR" id="PIRSR000097-1"/>
    </source>
</evidence>
<keyword evidence="2" id="KW-0521">NADP</keyword>
<dbReference type="InterPro" id="IPR036812">
    <property type="entry name" value="NAD(P)_OxRdtase_dom_sf"/>
</dbReference>
<feature type="domain" description="NADP-dependent oxidoreductase" evidence="7">
    <location>
        <begin position="24"/>
        <end position="253"/>
    </location>
</feature>
<keyword evidence="3" id="KW-0560">Oxidoreductase</keyword>
<evidence type="ECO:0000256" key="1">
    <source>
        <dbReference type="ARBA" id="ARBA00007905"/>
    </source>
</evidence>
<dbReference type="RefSeq" id="WP_036750627.1">
    <property type="nucleotide sequence ID" value="NZ_CP035286.1"/>
</dbReference>
<evidence type="ECO:0000313" key="9">
    <source>
        <dbReference type="Proteomes" id="UP000256794"/>
    </source>
</evidence>
<dbReference type="Gene3D" id="3.20.20.100">
    <property type="entry name" value="NADP-dependent oxidoreductase domain"/>
    <property type="match status" value="1"/>
</dbReference>
<dbReference type="InterPro" id="IPR020471">
    <property type="entry name" value="AKR"/>
</dbReference>